<dbReference type="RefSeq" id="WP_161553289.1">
    <property type="nucleotide sequence ID" value="NZ_AP022325.1"/>
</dbReference>
<dbReference type="AlphaFoldDB" id="A0A809RSF0"/>
<evidence type="ECO:0008006" key="3">
    <source>
        <dbReference type="Google" id="ProtNLM"/>
    </source>
</evidence>
<dbReference type="EMBL" id="AP022325">
    <property type="protein sequence ID" value="BBU47875.1"/>
    <property type="molecule type" value="Genomic_DNA"/>
</dbReference>
<organism evidence="1 2">
    <name type="scientific">Mycoplasmopsis felis</name>
    <dbReference type="NCBI Taxonomy" id="33923"/>
    <lineage>
        <taxon>Bacteria</taxon>
        <taxon>Bacillati</taxon>
        <taxon>Mycoplasmatota</taxon>
        <taxon>Mycoplasmoidales</taxon>
        <taxon>Metamycoplasmataceae</taxon>
        <taxon>Mycoplasmopsis</taxon>
    </lineage>
</organism>
<dbReference type="KEGG" id="mfel:JPM2_5680"/>
<proteinExistence type="predicted"/>
<evidence type="ECO:0000313" key="1">
    <source>
        <dbReference type="EMBL" id="BBU47875.1"/>
    </source>
</evidence>
<keyword evidence="2" id="KW-1185">Reference proteome</keyword>
<gene>
    <name evidence="1" type="ORF">JPM2_5680</name>
</gene>
<sequence>MRKTTKKLYLLLGSMSLVALLLTIISCKKNGMNDNETKETNFVINEIKKQQNDNSINLSIFFSKFSKETVQKVELGYQKKRFYYPECRTK</sequence>
<protein>
    <recommendedName>
        <fullName evidence="3">Lipoprotein</fullName>
    </recommendedName>
</protein>
<evidence type="ECO:0000313" key="2">
    <source>
        <dbReference type="Proteomes" id="UP000464317"/>
    </source>
</evidence>
<accession>A0A809RSF0</accession>
<name>A0A809RSF0_9BACT</name>
<reference evidence="1 2" key="1">
    <citation type="submission" date="2020-01" db="EMBL/GenBank/DDBJ databases">
        <title>Complete genome sequence of Mycoplasma felis strain Myco-2.</title>
        <authorList>
            <person name="Kinoshita Y."/>
            <person name="Niwa H."/>
            <person name="Uchida-Fujii E."/>
            <person name="Nukada T."/>
        </authorList>
    </citation>
    <scope>NUCLEOTIDE SEQUENCE [LARGE SCALE GENOMIC DNA]</scope>
    <source>
        <strain evidence="1 2">Myco-2</strain>
    </source>
</reference>
<dbReference type="PROSITE" id="PS51257">
    <property type="entry name" value="PROKAR_LIPOPROTEIN"/>
    <property type="match status" value="1"/>
</dbReference>
<dbReference type="Proteomes" id="UP000464317">
    <property type="component" value="Chromosome"/>
</dbReference>